<dbReference type="EMBL" id="JACEIK010008284">
    <property type="protein sequence ID" value="MCE3051228.1"/>
    <property type="molecule type" value="Genomic_DNA"/>
</dbReference>
<feature type="transmembrane region" description="Helical" evidence="1">
    <location>
        <begin position="80"/>
        <end position="101"/>
    </location>
</feature>
<dbReference type="Proteomes" id="UP000823775">
    <property type="component" value="Unassembled WGS sequence"/>
</dbReference>
<reference evidence="2 3" key="1">
    <citation type="journal article" date="2021" name="BMC Genomics">
        <title>Datura genome reveals duplications of psychoactive alkaloid biosynthetic genes and high mutation rate following tissue culture.</title>
        <authorList>
            <person name="Rajewski A."/>
            <person name="Carter-House D."/>
            <person name="Stajich J."/>
            <person name="Litt A."/>
        </authorList>
    </citation>
    <scope>NUCLEOTIDE SEQUENCE [LARGE SCALE GENOMIC DNA]</scope>
    <source>
        <strain evidence="2">AR-01</strain>
    </source>
</reference>
<feature type="transmembrane region" description="Helical" evidence="1">
    <location>
        <begin position="113"/>
        <end position="131"/>
    </location>
</feature>
<keyword evidence="1" id="KW-0812">Transmembrane</keyword>
<keyword evidence="1" id="KW-1133">Transmembrane helix</keyword>
<name>A0ABS8WP62_DATST</name>
<keyword evidence="3" id="KW-1185">Reference proteome</keyword>
<sequence>MAGLMTGDPRRIQVKLMKVAVLGILKKGQMRMVVVGISPGRKLKRIPIATKCLFVECATLFLRMDRIANGDWTKKLQLHYFFSASFLPLPSIAAIFTLIVVQSDKTCKDEKEVLLGASGYLLPFAYCFPFSSPRLAT</sequence>
<evidence type="ECO:0000256" key="1">
    <source>
        <dbReference type="SAM" id="Phobius"/>
    </source>
</evidence>
<gene>
    <name evidence="2" type="ORF">HAX54_049156</name>
</gene>
<keyword evidence="1" id="KW-0472">Membrane</keyword>
<organism evidence="2 3">
    <name type="scientific">Datura stramonium</name>
    <name type="common">Jimsonweed</name>
    <name type="synonym">Common thornapple</name>
    <dbReference type="NCBI Taxonomy" id="4076"/>
    <lineage>
        <taxon>Eukaryota</taxon>
        <taxon>Viridiplantae</taxon>
        <taxon>Streptophyta</taxon>
        <taxon>Embryophyta</taxon>
        <taxon>Tracheophyta</taxon>
        <taxon>Spermatophyta</taxon>
        <taxon>Magnoliopsida</taxon>
        <taxon>eudicotyledons</taxon>
        <taxon>Gunneridae</taxon>
        <taxon>Pentapetalae</taxon>
        <taxon>asterids</taxon>
        <taxon>lamiids</taxon>
        <taxon>Solanales</taxon>
        <taxon>Solanaceae</taxon>
        <taxon>Solanoideae</taxon>
        <taxon>Datureae</taxon>
        <taxon>Datura</taxon>
    </lineage>
</organism>
<proteinExistence type="predicted"/>
<evidence type="ECO:0000313" key="2">
    <source>
        <dbReference type="EMBL" id="MCE3051228.1"/>
    </source>
</evidence>
<protein>
    <submittedName>
        <fullName evidence="2">Uncharacterized protein</fullName>
    </submittedName>
</protein>
<accession>A0ABS8WP62</accession>
<comment type="caution">
    <text evidence="2">The sequence shown here is derived from an EMBL/GenBank/DDBJ whole genome shotgun (WGS) entry which is preliminary data.</text>
</comment>
<evidence type="ECO:0000313" key="3">
    <source>
        <dbReference type="Proteomes" id="UP000823775"/>
    </source>
</evidence>